<dbReference type="Proteomes" id="UP000277773">
    <property type="component" value="Unassembled WGS sequence"/>
</dbReference>
<name>A0A3R9KRQ1_STRMT</name>
<comment type="function">
    <text evidence="7">SbcCD cleaves DNA hairpin structures. These structures can inhibit DNA replication and are intermediates in certain DNA recombination reactions. The complex acts as a 3'-&gt;5' double strand exonuclease that can open hairpins. It also has a 5' single-strand endonuclease activity.</text>
</comment>
<feature type="domain" description="Calcineurin-like phosphoesterase" evidence="8">
    <location>
        <begin position="1"/>
        <end position="226"/>
    </location>
</feature>
<dbReference type="GO" id="GO:0006310">
    <property type="term" value="P:DNA recombination"/>
    <property type="evidence" value="ECO:0007669"/>
    <property type="project" value="UniProtKB-KW"/>
</dbReference>
<dbReference type="PANTHER" id="PTHR30337:SF0">
    <property type="entry name" value="NUCLEASE SBCCD SUBUNIT D"/>
    <property type="match status" value="1"/>
</dbReference>
<dbReference type="InterPro" id="IPR004593">
    <property type="entry name" value="SbcD"/>
</dbReference>
<evidence type="ECO:0000256" key="5">
    <source>
        <dbReference type="ARBA" id="ARBA00022801"/>
    </source>
</evidence>
<comment type="subunit">
    <text evidence="2 7">Heterodimer of SbcC and SbcD.</text>
</comment>
<dbReference type="GO" id="GO:0008408">
    <property type="term" value="F:3'-5' exonuclease activity"/>
    <property type="evidence" value="ECO:0007669"/>
    <property type="project" value="InterPro"/>
</dbReference>
<evidence type="ECO:0000256" key="1">
    <source>
        <dbReference type="ARBA" id="ARBA00010555"/>
    </source>
</evidence>
<proteinExistence type="inferred from homology"/>
<evidence type="ECO:0000256" key="2">
    <source>
        <dbReference type="ARBA" id="ARBA00011322"/>
    </source>
</evidence>
<dbReference type="PANTHER" id="PTHR30337">
    <property type="entry name" value="COMPONENT OF ATP-DEPENDENT DSDNA EXONUCLEASE"/>
    <property type="match status" value="1"/>
</dbReference>
<evidence type="ECO:0000256" key="3">
    <source>
        <dbReference type="ARBA" id="ARBA00013365"/>
    </source>
</evidence>
<dbReference type="InterPro" id="IPR050535">
    <property type="entry name" value="DNA_Repair-Maintenance_Comp"/>
</dbReference>
<evidence type="ECO:0000313" key="11">
    <source>
        <dbReference type="Proteomes" id="UP000277773"/>
    </source>
</evidence>
<reference evidence="10 11" key="1">
    <citation type="submission" date="2018-11" db="EMBL/GenBank/DDBJ databases">
        <title>Species Designations Belie Phenotypic and Genotypic Heterogeneity in Oral Streptococci.</title>
        <authorList>
            <person name="Velsko I."/>
        </authorList>
    </citation>
    <scope>NUCLEOTIDE SEQUENCE [LARGE SCALE GENOMIC DNA]</scope>
    <source>
        <strain evidence="10 11">BCC08</strain>
    </source>
</reference>
<evidence type="ECO:0000313" key="10">
    <source>
        <dbReference type="EMBL" id="RSJ93482.1"/>
    </source>
</evidence>
<dbReference type="InterPro" id="IPR029052">
    <property type="entry name" value="Metallo-depent_PP-like"/>
</dbReference>
<dbReference type="Gene3D" id="3.60.21.10">
    <property type="match status" value="1"/>
</dbReference>
<dbReference type="EMBL" id="RJPY01000023">
    <property type="protein sequence ID" value="RSJ93482.1"/>
    <property type="molecule type" value="Genomic_DNA"/>
</dbReference>
<dbReference type="Pfam" id="PF12320">
    <property type="entry name" value="SbcD_C"/>
    <property type="match status" value="1"/>
</dbReference>
<dbReference type="InterPro" id="IPR004843">
    <property type="entry name" value="Calcineurin-like_PHP"/>
</dbReference>
<dbReference type="NCBIfam" id="TIGR00619">
    <property type="entry name" value="sbcd"/>
    <property type="match status" value="1"/>
</dbReference>
<dbReference type="GO" id="GO:0004519">
    <property type="term" value="F:endonuclease activity"/>
    <property type="evidence" value="ECO:0007669"/>
    <property type="project" value="UniProtKB-KW"/>
</dbReference>
<dbReference type="GO" id="GO:0006260">
    <property type="term" value="P:DNA replication"/>
    <property type="evidence" value="ECO:0007669"/>
    <property type="project" value="UniProtKB-KW"/>
</dbReference>
<dbReference type="RefSeq" id="WP_125852593.1">
    <property type="nucleotide sequence ID" value="NZ_RJPY01000023.1"/>
</dbReference>
<keyword evidence="7" id="KW-0255">Endonuclease</keyword>
<dbReference type="Pfam" id="PF00149">
    <property type="entry name" value="Metallophos"/>
    <property type="match status" value="1"/>
</dbReference>
<sequence length="393" mass="44706">MKLLHTSDWHIGRTLNGYSLLEEQKYAFEQILAIALAEKVDGVIIAGDLYDSSVPKADFVTTFEQMLREMNLEHQLPIYAISGNHDSAKRLNFSREWMQHQQLYLNTFIEEAMSPVETEDCQIFLLPYFDPMDARIYLQEEQGWSDEEAKKVRTLVDAMQALLPLLVARFAPGKKHILVTHFAVTALGKDPQDLTSETSSTVGGLATLNSAIFSDFDYVALGHIHTHHASPSETVQYSGSPVKFNVKEAGTDKGVYILEFDEKGVESRFVKLEQETDLVALKEDWETLTDPGFYQTQPCHQAWFAIQVQDFDRNEHVGKNLRAQLEQIYGTVVELDYSYKQETIRRSRGRNVEELDESTIIGDFYQESTGQSLSSAQLELVEDILTKMSKEKS</sequence>
<feature type="domain" description="Nuclease SbcCD subunit D C-terminal" evidence="9">
    <location>
        <begin position="276"/>
        <end position="368"/>
    </location>
</feature>
<evidence type="ECO:0000259" key="8">
    <source>
        <dbReference type="Pfam" id="PF00149"/>
    </source>
</evidence>
<dbReference type="SUPFAM" id="SSF56300">
    <property type="entry name" value="Metallo-dependent phosphatases"/>
    <property type="match status" value="1"/>
</dbReference>
<protein>
    <recommendedName>
        <fullName evidence="3 7">Nuclease SbcCD subunit D</fullName>
    </recommendedName>
</protein>
<evidence type="ECO:0000256" key="4">
    <source>
        <dbReference type="ARBA" id="ARBA00022722"/>
    </source>
</evidence>
<dbReference type="CDD" id="cd00840">
    <property type="entry name" value="MPP_Mre11_N"/>
    <property type="match status" value="1"/>
</dbReference>
<organism evidence="10 11">
    <name type="scientific">Streptococcus mitis</name>
    <dbReference type="NCBI Taxonomy" id="28037"/>
    <lineage>
        <taxon>Bacteria</taxon>
        <taxon>Bacillati</taxon>
        <taxon>Bacillota</taxon>
        <taxon>Bacilli</taxon>
        <taxon>Lactobacillales</taxon>
        <taxon>Streptococcaceae</taxon>
        <taxon>Streptococcus</taxon>
        <taxon>Streptococcus mitis group</taxon>
    </lineage>
</organism>
<comment type="caution">
    <text evidence="10">The sequence shown here is derived from an EMBL/GenBank/DDBJ whole genome shotgun (WGS) entry which is preliminary data.</text>
</comment>
<evidence type="ECO:0000259" key="9">
    <source>
        <dbReference type="Pfam" id="PF12320"/>
    </source>
</evidence>
<keyword evidence="4 7" id="KW-0540">Nuclease</keyword>
<gene>
    <name evidence="7 10" type="primary">sbcD</name>
    <name evidence="10" type="ORF">D8786_09945</name>
</gene>
<comment type="similarity">
    <text evidence="1 7">Belongs to the SbcD family.</text>
</comment>
<dbReference type="InterPro" id="IPR026843">
    <property type="entry name" value="SbcD_C"/>
</dbReference>
<evidence type="ECO:0000256" key="6">
    <source>
        <dbReference type="ARBA" id="ARBA00022839"/>
    </source>
</evidence>
<keyword evidence="6 7" id="KW-0269">Exonuclease</keyword>
<keyword evidence="7" id="KW-0235">DNA replication</keyword>
<keyword evidence="7" id="KW-0233">DNA recombination</keyword>
<keyword evidence="5 7" id="KW-0378">Hydrolase</keyword>
<dbReference type="InterPro" id="IPR041796">
    <property type="entry name" value="Mre11_N"/>
</dbReference>
<dbReference type="AlphaFoldDB" id="A0A3R9KRQ1"/>
<evidence type="ECO:0000256" key="7">
    <source>
        <dbReference type="RuleBase" id="RU363069"/>
    </source>
</evidence>
<accession>A0A3R9KRQ1</accession>